<sequence>MKGIRGKSIKAISWDIAEGYVTVNPIFLKPLEMELIKELYQEIQHIQTEIRGEKFPFNDILAIRKRNMRLQRLNNAQVIIRNYLKERKQLFQ</sequence>
<proteinExistence type="predicted"/>
<name>A0A3B1CJS1_9ZZZZ</name>
<reference evidence="1" key="1">
    <citation type="submission" date="2018-06" db="EMBL/GenBank/DDBJ databases">
        <authorList>
            <person name="Zhirakovskaya E."/>
        </authorList>
    </citation>
    <scope>NUCLEOTIDE SEQUENCE</scope>
</reference>
<protein>
    <submittedName>
        <fullName evidence="1">Uncharacterized protein</fullName>
    </submittedName>
</protein>
<evidence type="ECO:0000313" key="1">
    <source>
        <dbReference type="EMBL" id="VAX28512.1"/>
    </source>
</evidence>
<organism evidence="1">
    <name type="scientific">hydrothermal vent metagenome</name>
    <dbReference type="NCBI Taxonomy" id="652676"/>
    <lineage>
        <taxon>unclassified sequences</taxon>
        <taxon>metagenomes</taxon>
        <taxon>ecological metagenomes</taxon>
    </lineage>
</organism>
<dbReference type="AlphaFoldDB" id="A0A3B1CJS1"/>
<gene>
    <name evidence="1" type="ORF">MNBD_NITROSPIRAE02-1127</name>
</gene>
<dbReference type="EMBL" id="UOGH01000089">
    <property type="protein sequence ID" value="VAX28512.1"/>
    <property type="molecule type" value="Genomic_DNA"/>
</dbReference>
<accession>A0A3B1CJS1</accession>